<dbReference type="InterPro" id="IPR043906">
    <property type="entry name" value="Gfo/Idh/MocA_OxRdtase_bact_C"/>
</dbReference>
<dbReference type="GO" id="GO:0000166">
    <property type="term" value="F:nucleotide binding"/>
    <property type="evidence" value="ECO:0007669"/>
    <property type="project" value="InterPro"/>
</dbReference>
<dbReference type="AlphaFoldDB" id="A0A1M4T7P6"/>
<feature type="compositionally biased region" description="Basic and acidic residues" evidence="2">
    <location>
        <begin position="1"/>
        <end position="22"/>
    </location>
</feature>
<dbReference type="STRING" id="1484053.SAMN05444274_101283"/>
<evidence type="ECO:0000259" key="3">
    <source>
        <dbReference type="Pfam" id="PF01408"/>
    </source>
</evidence>
<dbReference type="PANTHER" id="PTHR43818">
    <property type="entry name" value="BCDNA.GH03377"/>
    <property type="match status" value="1"/>
</dbReference>
<keyword evidence="6" id="KW-1185">Reference proteome</keyword>
<dbReference type="Pfam" id="PF19051">
    <property type="entry name" value="GFO_IDH_MocA_C2"/>
    <property type="match status" value="1"/>
</dbReference>
<feature type="domain" description="Gfo/Idh/MocA-like oxidoreductase bacterial type C-terminal" evidence="4">
    <location>
        <begin position="296"/>
        <end position="347"/>
    </location>
</feature>
<accession>A0A1M4T7P6</accession>
<feature type="domain" description="Gfo/Idh/MocA-like oxidoreductase N-terminal" evidence="3">
    <location>
        <begin position="153"/>
        <end position="242"/>
    </location>
</feature>
<evidence type="ECO:0000259" key="4">
    <source>
        <dbReference type="Pfam" id="PF19051"/>
    </source>
</evidence>
<dbReference type="InterPro" id="IPR050463">
    <property type="entry name" value="Gfo/Idh/MocA_oxidrdct_glycsds"/>
</dbReference>
<dbReference type="PANTHER" id="PTHR43818:SF11">
    <property type="entry name" value="BCDNA.GH03377"/>
    <property type="match status" value="1"/>
</dbReference>
<dbReference type="SUPFAM" id="SSF51735">
    <property type="entry name" value="NAD(P)-binding Rossmann-fold domains"/>
    <property type="match status" value="1"/>
</dbReference>
<name>A0A1M4T7P6_9BACT</name>
<dbReference type="Proteomes" id="UP000184164">
    <property type="component" value="Unassembled WGS sequence"/>
</dbReference>
<organism evidence="5 6">
    <name type="scientific">Mariniphaga anaerophila</name>
    <dbReference type="NCBI Taxonomy" id="1484053"/>
    <lineage>
        <taxon>Bacteria</taxon>
        <taxon>Pseudomonadati</taxon>
        <taxon>Bacteroidota</taxon>
        <taxon>Bacteroidia</taxon>
        <taxon>Marinilabiliales</taxon>
        <taxon>Prolixibacteraceae</taxon>
        <taxon>Mariniphaga</taxon>
    </lineage>
</organism>
<evidence type="ECO:0000313" key="5">
    <source>
        <dbReference type="EMBL" id="SHE40552.1"/>
    </source>
</evidence>
<keyword evidence="1" id="KW-0560">Oxidoreductase</keyword>
<dbReference type="GO" id="GO:0016491">
    <property type="term" value="F:oxidoreductase activity"/>
    <property type="evidence" value="ECO:0007669"/>
    <property type="project" value="UniProtKB-KW"/>
</dbReference>
<evidence type="ECO:0000256" key="2">
    <source>
        <dbReference type="SAM" id="MobiDB-lite"/>
    </source>
</evidence>
<protein>
    <submittedName>
        <fullName evidence="5">Predicted dehydrogenase</fullName>
    </submittedName>
</protein>
<dbReference type="InterPro" id="IPR000683">
    <property type="entry name" value="Gfo/Idh/MocA-like_OxRdtase_N"/>
</dbReference>
<dbReference type="OrthoDB" id="9795543at2"/>
<dbReference type="Pfam" id="PF01408">
    <property type="entry name" value="GFO_IDH_MocA"/>
    <property type="match status" value="1"/>
</dbReference>
<evidence type="ECO:0000256" key="1">
    <source>
        <dbReference type="ARBA" id="ARBA00023002"/>
    </source>
</evidence>
<dbReference type="EMBL" id="FQUM01000001">
    <property type="protein sequence ID" value="SHE40552.1"/>
    <property type="molecule type" value="Genomic_DNA"/>
</dbReference>
<dbReference type="Gene3D" id="3.30.360.10">
    <property type="entry name" value="Dihydrodipicolinate Reductase, domain 2"/>
    <property type="match status" value="1"/>
</dbReference>
<sequence>MNAKVDRKDENSSSNKNMEKEQGNGMQRRTVLKALAGLPVAGFLGFEILKKKNYDGYKREAVLKELGLDSIEFPQADYGKKSSSGDLIKVGFIGFGTRARQLSQALGFMHPDDVKSRQQNNTLAGWLQQEYLNVAITGICDVFDLHAEKGLATAKNEIRPGGPDAPKLPVKRYHSYQEMLADKDIDAVIIATPDHHHAHIATEAARAGKHVYCEKSPSLHEDELNELYTTVKNSNVVYQLGHQITQSVVFQQAKEIIKRNILGKITLIETTSNRNSANGAWIRHLDAHGNPKPGDEKSIDWKQWLGNAPYAPFSVDRFYSWTKWFDYDHGMIGQLFTHEFDAVNQLLHIGIPKSVSSSGGIYYWKDNREMPDSLHCVFEYPNHDLTLLYSGNLASSRSRGRVFMGHDASMELGSNAVITADRGSTRYARGIQSGAIDPSSPMISFNPGAGQIDAVSSASEKYYASRGLTTTTINGRAVDVTHLHVREWLNCIRNGGTPSANIEMAFQEGIACIMAHKSYVEKRAVEWDDKLKKIV</sequence>
<evidence type="ECO:0000313" key="6">
    <source>
        <dbReference type="Proteomes" id="UP000184164"/>
    </source>
</evidence>
<dbReference type="SUPFAM" id="SSF55347">
    <property type="entry name" value="Glyceraldehyde-3-phosphate dehydrogenase-like, C-terminal domain"/>
    <property type="match status" value="1"/>
</dbReference>
<reference evidence="5 6" key="1">
    <citation type="submission" date="2016-11" db="EMBL/GenBank/DDBJ databases">
        <authorList>
            <person name="Jaros S."/>
            <person name="Januszkiewicz K."/>
            <person name="Wedrychowicz H."/>
        </authorList>
    </citation>
    <scope>NUCLEOTIDE SEQUENCE [LARGE SCALE GENOMIC DNA]</scope>
    <source>
        <strain evidence="5 6">DSM 26910</strain>
    </source>
</reference>
<dbReference type="RefSeq" id="WP_072998235.1">
    <property type="nucleotide sequence ID" value="NZ_FQUM01000001.1"/>
</dbReference>
<proteinExistence type="predicted"/>
<dbReference type="Gene3D" id="3.40.50.720">
    <property type="entry name" value="NAD(P)-binding Rossmann-like Domain"/>
    <property type="match status" value="1"/>
</dbReference>
<feature type="region of interest" description="Disordered" evidence="2">
    <location>
        <begin position="1"/>
        <end position="26"/>
    </location>
</feature>
<dbReference type="InterPro" id="IPR036291">
    <property type="entry name" value="NAD(P)-bd_dom_sf"/>
</dbReference>
<gene>
    <name evidence="5" type="ORF">SAMN05444274_101283</name>
</gene>